<keyword evidence="5" id="KW-1185">Reference proteome</keyword>
<gene>
    <name evidence="4" type="ORF">D9756_009933</name>
</gene>
<name>A0A8H5CUH7_9AGAR</name>
<dbReference type="SUPFAM" id="SSF52540">
    <property type="entry name" value="P-loop containing nucleoside triphosphate hydrolases"/>
    <property type="match status" value="1"/>
</dbReference>
<feature type="domain" description="Nephrocystin 3-like N-terminal" evidence="3">
    <location>
        <begin position="237"/>
        <end position="338"/>
    </location>
</feature>
<accession>A0A8H5CUH7</accession>
<keyword evidence="1" id="KW-0677">Repeat</keyword>
<evidence type="ECO:0000313" key="5">
    <source>
        <dbReference type="Proteomes" id="UP000559027"/>
    </source>
</evidence>
<evidence type="ECO:0000256" key="2">
    <source>
        <dbReference type="SAM" id="MobiDB-lite"/>
    </source>
</evidence>
<dbReference type="Pfam" id="PF24883">
    <property type="entry name" value="NPHP3_N"/>
    <property type="match status" value="1"/>
</dbReference>
<proteinExistence type="predicted"/>
<dbReference type="Proteomes" id="UP000559027">
    <property type="component" value="Unassembled WGS sequence"/>
</dbReference>
<reference evidence="4 5" key="1">
    <citation type="journal article" date="2020" name="ISME J.">
        <title>Uncovering the hidden diversity of litter-decomposition mechanisms in mushroom-forming fungi.</title>
        <authorList>
            <person name="Floudas D."/>
            <person name="Bentzer J."/>
            <person name="Ahren D."/>
            <person name="Johansson T."/>
            <person name="Persson P."/>
            <person name="Tunlid A."/>
        </authorList>
    </citation>
    <scope>NUCLEOTIDE SEQUENCE [LARGE SCALE GENOMIC DNA]</scope>
    <source>
        <strain evidence="4 5">CBS 146.42</strain>
    </source>
</reference>
<dbReference type="InterPro" id="IPR027417">
    <property type="entry name" value="P-loop_NTPase"/>
</dbReference>
<organism evidence="4 5">
    <name type="scientific">Leucocoprinus leucothites</name>
    <dbReference type="NCBI Taxonomy" id="201217"/>
    <lineage>
        <taxon>Eukaryota</taxon>
        <taxon>Fungi</taxon>
        <taxon>Dikarya</taxon>
        <taxon>Basidiomycota</taxon>
        <taxon>Agaricomycotina</taxon>
        <taxon>Agaricomycetes</taxon>
        <taxon>Agaricomycetidae</taxon>
        <taxon>Agaricales</taxon>
        <taxon>Agaricineae</taxon>
        <taxon>Agaricaceae</taxon>
        <taxon>Leucocoprinus</taxon>
    </lineage>
</organism>
<feature type="region of interest" description="Disordered" evidence="2">
    <location>
        <begin position="76"/>
        <end position="139"/>
    </location>
</feature>
<dbReference type="InterPro" id="IPR056884">
    <property type="entry name" value="NPHP3-like_N"/>
</dbReference>
<comment type="caution">
    <text evidence="4">The sequence shown here is derived from an EMBL/GenBank/DDBJ whole genome shotgun (WGS) entry which is preliminary data.</text>
</comment>
<evidence type="ECO:0000256" key="1">
    <source>
        <dbReference type="ARBA" id="ARBA00022737"/>
    </source>
</evidence>
<evidence type="ECO:0000313" key="4">
    <source>
        <dbReference type="EMBL" id="KAF5347311.1"/>
    </source>
</evidence>
<dbReference type="OrthoDB" id="2928561at2759"/>
<feature type="region of interest" description="Disordered" evidence="2">
    <location>
        <begin position="171"/>
        <end position="196"/>
    </location>
</feature>
<dbReference type="Gene3D" id="3.40.50.300">
    <property type="entry name" value="P-loop containing nucleotide triphosphate hydrolases"/>
    <property type="match status" value="1"/>
</dbReference>
<dbReference type="AlphaFoldDB" id="A0A8H5CUH7"/>
<sequence>MTLRGTFGKVKIFLFSHGKDEQDRRQPTEINRPHNSWSRNLHRLGALNIKSSSSKADHAATLPQIVITPPDEIPAITDLTNDAVPTHPPVQSNPTPGHGPPPSFISLHSPVNTQAKNSSPSPPPPQPSHDKAQEVSATADAQTIQSATFREGSFANAQGVYIGTAVMIDSEKTEEERRTQEEKRAEKERRAEEERQAANALEKLATKGMPSAMLDSIDRGYVPRCNEDTRQTLRHRIVTWCRQGEEIRRVLWLSGPAGIGKSAVAQTVAEELKGKRLFGGGFFFSRPNNRSNPNVVIPTLAYQLATHIPEYRRIIAHKIIQDPVILDRSRATQFQELIIDPFVTLLTQHPASPPTPHNRH</sequence>
<dbReference type="EMBL" id="JAACJO010000026">
    <property type="protein sequence ID" value="KAF5347311.1"/>
    <property type="molecule type" value="Genomic_DNA"/>
</dbReference>
<protein>
    <recommendedName>
        <fullName evidence="3">Nephrocystin 3-like N-terminal domain-containing protein</fullName>
    </recommendedName>
</protein>
<evidence type="ECO:0000259" key="3">
    <source>
        <dbReference type="Pfam" id="PF24883"/>
    </source>
</evidence>